<dbReference type="AlphaFoldDB" id="A0A540M1X1"/>
<protein>
    <submittedName>
        <fullName evidence="1">Uncharacterized protein</fullName>
    </submittedName>
</protein>
<keyword evidence="2" id="KW-1185">Reference proteome</keyword>
<accession>A0A540M1X1</accession>
<gene>
    <name evidence="1" type="ORF">C1H46_021622</name>
</gene>
<comment type="caution">
    <text evidence="1">The sequence shown here is derived from an EMBL/GenBank/DDBJ whole genome shotgun (WGS) entry which is preliminary data.</text>
</comment>
<proteinExistence type="predicted"/>
<evidence type="ECO:0000313" key="2">
    <source>
        <dbReference type="Proteomes" id="UP000315295"/>
    </source>
</evidence>
<dbReference type="Proteomes" id="UP000315295">
    <property type="component" value="Unassembled WGS sequence"/>
</dbReference>
<sequence length="64" mass="7108">MALAEKELESQLTEAGNQLLEPPSSVPDLLDVLDISPNSSSNCWVFFFFSYCEVFASQLLSFCV</sequence>
<name>A0A540M1X1_MALBA</name>
<dbReference type="EMBL" id="VIEB01000386">
    <property type="protein sequence ID" value="TQD92744.1"/>
    <property type="molecule type" value="Genomic_DNA"/>
</dbReference>
<reference evidence="1 2" key="1">
    <citation type="journal article" date="2019" name="G3 (Bethesda)">
        <title>Sequencing of a Wild Apple (Malus baccata) Genome Unravels the Differences Between Cultivated and Wild Apple Species Regarding Disease Resistance and Cold Tolerance.</title>
        <authorList>
            <person name="Chen X."/>
        </authorList>
    </citation>
    <scope>NUCLEOTIDE SEQUENCE [LARGE SCALE GENOMIC DNA]</scope>
    <source>
        <strain evidence="2">cv. Shandingzi</strain>
        <tissue evidence="1">Leaves</tissue>
    </source>
</reference>
<organism evidence="1 2">
    <name type="scientific">Malus baccata</name>
    <name type="common">Siberian crab apple</name>
    <name type="synonym">Pyrus baccata</name>
    <dbReference type="NCBI Taxonomy" id="106549"/>
    <lineage>
        <taxon>Eukaryota</taxon>
        <taxon>Viridiplantae</taxon>
        <taxon>Streptophyta</taxon>
        <taxon>Embryophyta</taxon>
        <taxon>Tracheophyta</taxon>
        <taxon>Spermatophyta</taxon>
        <taxon>Magnoliopsida</taxon>
        <taxon>eudicotyledons</taxon>
        <taxon>Gunneridae</taxon>
        <taxon>Pentapetalae</taxon>
        <taxon>rosids</taxon>
        <taxon>fabids</taxon>
        <taxon>Rosales</taxon>
        <taxon>Rosaceae</taxon>
        <taxon>Amygdaloideae</taxon>
        <taxon>Maleae</taxon>
        <taxon>Malus</taxon>
    </lineage>
</organism>
<evidence type="ECO:0000313" key="1">
    <source>
        <dbReference type="EMBL" id="TQD92744.1"/>
    </source>
</evidence>